<dbReference type="AlphaFoldDB" id="A0A1I7W9N8"/>
<accession>A0A1I7W9N8</accession>
<evidence type="ECO:0000256" key="1">
    <source>
        <dbReference type="SAM" id="Phobius"/>
    </source>
</evidence>
<dbReference type="SUPFAM" id="SSF54695">
    <property type="entry name" value="POZ domain"/>
    <property type="match status" value="1"/>
</dbReference>
<dbReference type="Gene3D" id="3.30.710.10">
    <property type="entry name" value="Potassium Channel Kv1.1, Chain A"/>
    <property type="match status" value="1"/>
</dbReference>
<keyword evidence="1" id="KW-0812">Transmembrane</keyword>
<keyword evidence="1" id="KW-1133">Transmembrane helix</keyword>
<feature type="transmembrane region" description="Helical" evidence="1">
    <location>
        <begin position="70"/>
        <end position="90"/>
    </location>
</feature>
<dbReference type="WBParaSite" id="Hba_01371">
    <property type="protein sequence ID" value="Hba_01371"/>
    <property type="gene ID" value="Hba_01371"/>
</dbReference>
<protein>
    <submittedName>
        <fullName evidence="3">BTB_2 domain-containing protein</fullName>
    </submittedName>
</protein>
<dbReference type="Proteomes" id="UP000095283">
    <property type="component" value="Unplaced"/>
</dbReference>
<keyword evidence="2" id="KW-1185">Reference proteome</keyword>
<keyword evidence="1" id="KW-0472">Membrane</keyword>
<organism evidence="2 3">
    <name type="scientific">Heterorhabditis bacteriophora</name>
    <name type="common">Entomopathogenic nematode worm</name>
    <dbReference type="NCBI Taxonomy" id="37862"/>
    <lineage>
        <taxon>Eukaryota</taxon>
        <taxon>Metazoa</taxon>
        <taxon>Ecdysozoa</taxon>
        <taxon>Nematoda</taxon>
        <taxon>Chromadorea</taxon>
        <taxon>Rhabditida</taxon>
        <taxon>Rhabditina</taxon>
        <taxon>Rhabditomorpha</taxon>
        <taxon>Strongyloidea</taxon>
        <taxon>Heterorhabditidae</taxon>
        <taxon>Heterorhabditis</taxon>
    </lineage>
</organism>
<dbReference type="InterPro" id="IPR011333">
    <property type="entry name" value="SKP1/BTB/POZ_sf"/>
</dbReference>
<reference evidence="3" key="1">
    <citation type="submission" date="2016-11" db="UniProtKB">
        <authorList>
            <consortium name="WormBaseParasite"/>
        </authorList>
    </citation>
    <scope>IDENTIFICATION</scope>
</reference>
<evidence type="ECO:0000313" key="3">
    <source>
        <dbReference type="WBParaSite" id="Hba_01371"/>
    </source>
</evidence>
<evidence type="ECO:0000313" key="2">
    <source>
        <dbReference type="Proteomes" id="UP000095283"/>
    </source>
</evidence>
<proteinExistence type="predicted"/>
<sequence>MKTREKSDTKSDGNESSIGYNDELMDAYHMNSPTVILDVEGVFFKTRISTLTSIKGSYFDKLFEKDWKKALDRVSMFLIYFIVPLSFHIFHSHKGFLLIE</sequence>
<name>A0A1I7W9N8_HETBA</name>